<organism evidence="2 3">
    <name type="scientific">Lacticaseibacillus saniviri JCM 17471 = DSM 24301</name>
    <dbReference type="NCBI Taxonomy" id="1293598"/>
    <lineage>
        <taxon>Bacteria</taxon>
        <taxon>Bacillati</taxon>
        <taxon>Bacillota</taxon>
        <taxon>Bacilli</taxon>
        <taxon>Lactobacillales</taxon>
        <taxon>Lactobacillaceae</taxon>
        <taxon>Lacticaseibacillus</taxon>
    </lineage>
</organism>
<dbReference type="PATRIC" id="fig|1293598.4.peg.611"/>
<gene>
    <name evidence="2" type="ORF">IV56_GL000569</name>
</gene>
<keyword evidence="3" id="KW-1185">Reference proteome</keyword>
<feature type="compositionally biased region" description="Polar residues" evidence="1">
    <location>
        <begin position="684"/>
        <end position="700"/>
    </location>
</feature>
<dbReference type="EMBL" id="JQCE01000027">
    <property type="protein sequence ID" value="KRO16883.1"/>
    <property type="molecule type" value="Genomic_DNA"/>
</dbReference>
<sequence>MSAIALAVGSPHTVEAKLAPGIQDNTAGNVDKITNMRNTPSGAPYASDEGIMAKTAFGTGKSISNGKPGQNDNVGSPVDIQIGNMDPVSAGSTGNWFVMNYIDAPNTPNFMYFNNQTDATNFTPKNNDYGNITNKMTTNTSSRTLKPGSNYDGGYLNVSGNVPVHVVIQNTGYAVDSLLQGNWGVMVKVTLPDDLDIKSIANAIMWDKSYFYLDIGLAAIPGLSSIKVNFPLQFDHHVYEDPDDPKSFFLKVKGIPYNLSTEVYGAKVPIIGFLASSKKAYFIPRLPVDVPDLNNNKTINGQTTANVSDLTSVTAGGTTFQGNVNQQGGTSSLWGLPFILFSAGPVASLNNFGMAATLFNALSQSGRRTDVGAVSGIISGLSSILTGNGFDGNARINFNIDMSKYNGGIDSRYRPLTKGRLFPSPRADGQFNPKPDDPTNVSNNVFMTMYPSSSMVDPRQAAPNFAAVAQQDRAANADSPGGDLGPNANLAALAKVPGTTPVDFAVLNKSLAETPQTTYGNYKSAVPFKVVTNLTSWNSFIVPYDNRQDTTTNPVTYYKTILPNTPPIPIEGNSQVGSTILNRTAQPDFYQDGVFVNTGTAYKGVSDDAYLGTSDTEINAALNTVPNLAKGLTGAVTPKRYTRAYSYFNFNPNDSTSVGTKVDPQEITSNANVTFQATDKDATTGPTSIVNPSSVTGNASASGGNVTSLLGNPTKDAWQLTGKYAAKDPTTGAVTNIPMLSAPLKLSQQIQAKTGNDDDKTLAIKRSDIADGKTFTKTYDSAWSDPFVTDNTPDDIVLSTTKNGTTTKETIGEITSRQAELAPIMFIFKTGTDKSTVSRDATTNTLTVTISIGSADTYNQYDLAFVPHKLQIATTDGTSGYWNAQLADANAGHFLLNVLIADDIQKTVAVTNYFYNSSADLSTNPLTDAFTQQFVGAGQTATKVNVKGIFHSNSNVVLNDVDLLIPQPAGITLPSTLQVNNKDGSATGKTFTQVADNPTLVSGYVHYRYSGANLPALPSGEDQSKGAEIYYSYTMTVDATKLAGDTTPLTTEAISTANNKLTYMGEANTISLVKSTGVQLLSTPNLNFGKTWNADGTPQPYPLTGESTANDVQFTTKPNTPVDFLFQYLDGNTTQTPNDSWSLTASLSNFVNQNDSSAVPQSGFKIDYGRGEPTQTNGTIIMADSYLTNDGRVNTGILSGDTGAYAGKTVGMEHTANTMTSDNSSSVLYMSNDLYENRYLQPGTSQFKIRYDMTDTVNGVTTPNPAVKLTVPKAAFQTIKSGTYVSTASYTVNNALQ</sequence>
<dbReference type="Proteomes" id="UP000050969">
    <property type="component" value="Unassembled WGS sequence"/>
</dbReference>
<evidence type="ECO:0000313" key="3">
    <source>
        <dbReference type="Proteomes" id="UP000050969"/>
    </source>
</evidence>
<proteinExistence type="predicted"/>
<name>A0A0R2MZ28_9LACO</name>
<evidence type="ECO:0000313" key="2">
    <source>
        <dbReference type="EMBL" id="KRO16883.1"/>
    </source>
</evidence>
<feature type="region of interest" description="Disordered" evidence="1">
    <location>
        <begin position="680"/>
        <end position="700"/>
    </location>
</feature>
<accession>A0A0R2MZ28</accession>
<evidence type="ECO:0000256" key="1">
    <source>
        <dbReference type="SAM" id="MobiDB-lite"/>
    </source>
</evidence>
<reference evidence="2 3" key="1">
    <citation type="journal article" date="2015" name="Genome Announc.">
        <title>Expanding the biotechnology potential of lactobacilli through comparative genomics of 213 strains and associated genera.</title>
        <authorList>
            <person name="Sun Z."/>
            <person name="Harris H.M."/>
            <person name="McCann A."/>
            <person name="Guo C."/>
            <person name="Argimon S."/>
            <person name="Zhang W."/>
            <person name="Yang X."/>
            <person name="Jeffery I.B."/>
            <person name="Cooney J.C."/>
            <person name="Kagawa T.F."/>
            <person name="Liu W."/>
            <person name="Song Y."/>
            <person name="Salvetti E."/>
            <person name="Wrobel A."/>
            <person name="Rasinkangas P."/>
            <person name="Parkhill J."/>
            <person name="Rea M.C."/>
            <person name="O'Sullivan O."/>
            <person name="Ritari J."/>
            <person name="Douillard F.P."/>
            <person name="Paul Ross R."/>
            <person name="Yang R."/>
            <person name="Briner A.E."/>
            <person name="Felis G.E."/>
            <person name="de Vos W.M."/>
            <person name="Barrangou R."/>
            <person name="Klaenhammer T.R."/>
            <person name="Caufield P.W."/>
            <person name="Cui Y."/>
            <person name="Zhang H."/>
            <person name="O'Toole P.W."/>
        </authorList>
    </citation>
    <scope>NUCLEOTIDE SEQUENCE [LARGE SCALE GENOMIC DNA]</scope>
    <source>
        <strain evidence="2 3">DSM 24301</strain>
    </source>
</reference>
<protein>
    <submittedName>
        <fullName evidence="2">Uncharacterized protein</fullName>
    </submittedName>
</protein>
<comment type="caution">
    <text evidence="2">The sequence shown here is derived from an EMBL/GenBank/DDBJ whole genome shotgun (WGS) entry which is preliminary data.</text>
</comment>